<feature type="domain" description="Methyltransferase type 11" evidence="4">
    <location>
        <begin position="47"/>
        <end position="139"/>
    </location>
</feature>
<dbReference type="OrthoDB" id="506498at2759"/>
<dbReference type="CDD" id="cd02440">
    <property type="entry name" value="AdoMet_MTases"/>
    <property type="match status" value="1"/>
</dbReference>
<keyword evidence="3" id="KW-0808">Transferase</keyword>
<keyword evidence="2" id="KW-0489">Methyltransferase</keyword>
<dbReference type="GO" id="GO:0008757">
    <property type="term" value="F:S-adenosylmethionine-dependent methyltransferase activity"/>
    <property type="evidence" value="ECO:0007669"/>
    <property type="project" value="InterPro"/>
</dbReference>
<dbReference type="SUPFAM" id="SSF53335">
    <property type="entry name" value="S-adenosyl-L-methionine-dependent methyltransferases"/>
    <property type="match status" value="1"/>
</dbReference>
<keyword evidence="7" id="KW-1185">Reference proteome</keyword>
<comment type="similarity">
    <text evidence="1">Belongs to the methyltransferase superfamily.</text>
</comment>
<gene>
    <name evidence="5" type="ORF">BJG266_LOCUS20219</name>
    <name evidence="6" type="ORF">QVE165_LOCUS32112</name>
</gene>
<proteinExistence type="inferred from homology"/>
<dbReference type="InterPro" id="IPR029063">
    <property type="entry name" value="SAM-dependent_MTases_sf"/>
</dbReference>
<evidence type="ECO:0000313" key="6">
    <source>
        <dbReference type="EMBL" id="CAF1316884.1"/>
    </source>
</evidence>
<accession>A0A814MJL1</accession>
<dbReference type="InterPro" id="IPR051052">
    <property type="entry name" value="Diverse_substrate_MTase"/>
</dbReference>
<dbReference type="Gene3D" id="3.40.50.150">
    <property type="entry name" value="Vaccinia Virus protein VP39"/>
    <property type="match status" value="1"/>
</dbReference>
<dbReference type="PANTHER" id="PTHR44942">
    <property type="entry name" value="METHYLTRANSF_11 DOMAIN-CONTAINING PROTEIN"/>
    <property type="match status" value="1"/>
</dbReference>
<dbReference type="InterPro" id="IPR013216">
    <property type="entry name" value="Methyltransf_11"/>
</dbReference>
<sequence>MSKRFFETAAHSDFYSQCRPTYPVEMMNKIINYLSLKYTINDDDLAIDIGCGTGQSTVLLAPYFQRIIGYDVSEQQINKANETNTHSNINYKVSVGNDIPHENSSLALIISGHAAHWFDLPYFYNEVKRTLKINGVLVLFGYAFVQVHCQQAEKLNEILYNFYHHTLDGYVQKESKEVYFGRYRDEKYHIPLSSTDFTRDESVAIKCKWSIRRLLGYMVSMSGFQLFFQQHPESTILDDLQSEIFKCLNVDNDEHELDLSFDIFLLMNRKSE</sequence>
<dbReference type="AlphaFoldDB" id="A0A814MJL1"/>
<dbReference type="Proteomes" id="UP000663832">
    <property type="component" value="Unassembled WGS sequence"/>
</dbReference>
<comment type="caution">
    <text evidence="5">The sequence shown here is derived from an EMBL/GenBank/DDBJ whole genome shotgun (WGS) entry which is preliminary data.</text>
</comment>
<dbReference type="EMBL" id="CAJNOM010000282">
    <property type="protein sequence ID" value="CAF1316884.1"/>
    <property type="molecule type" value="Genomic_DNA"/>
</dbReference>
<dbReference type="Pfam" id="PF08241">
    <property type="entry name" value="Methyltransf_11"/>
    <property type="match status" value="1"/>
</dbReference>
<organism evidence="5 8">
    <name type="scientific">Adineta steineri</name>
    <dbReference type="NCBI Taxonomy" id="433720"/>
    <lineage>
        <taxon>Eukaryota</taxon>
        <taxon>Metazoa</taxon>
        <taxon>Spiralia</taxon>
        <taxon>Gnathifera</taxon>
        <taxon>Rotifera</taxon>
        <taxon>Eurotatoria</taxon>
        <taxon>Bdelloidea</taxon>
        <taxon>Adinetida</taxon>
        <taxon>Adinetidae</taxon>
        <taxon>Adineta</taxon>
    </lineage>
</organism>
<dbReference type="GO" id="GO:0032259">
    <property type="term" value="P:methylation"/>
    <property type="evidence" value="ECO:0007669"/>
    <property type="project" value="UniProtKB-KW"/>
</dbReference>
<evidence type="ECO:0000313" key="7">
    <source>
        <dbReference type="Proteomes" id="UP000663832"/>
    </source>
</evidence>
<dbReference type="Proteomes" id="UP000663877">
    <property type="component" value="Unassembled WGS sequence"/>
</dbReference>
<evidence type="ECO:0000256" key="3">
    <source>
        <dbReference type="ARBA" id="ARBA00022679"/>
    </source>
</evidence>
<dbReference type="PANTHER" id="PTHR44942:SF4">
    <property type="entry name" value="METHYLTRANSFERASE TYPE 11 DOMAIN-CONTAINING PROTEIN"/>
    <property type="match status" value="1"/>
</dbReference>
<protein>
    <recommendedName>
        <fullName evidence="4">Methyltransferase type 11 domain-containing protein</fullName>
    </recommendedName>
</protein>
<evidence type="ECO:0000256" key="1">
    <source>
        <dbReference type="ARBA" id="ARBA00008361"/>
    </source>
</evidence>
<evidence type="ECO:0000256" key="2">
    <source>
        <dbReference type="ARBA" id="ARBA00022603"/>
    </source>
</evidence>
<evidence type="ECO:0000259" key="4">
    <source>
        <dbReference type="Pfam" id="PF08241"/>
    </source>
</evidence>
<evidence type="ECO:0000313" key="5">
    <source>
        <dbReference type="EMBL" id="CAF1080235.1"/>
    </source>
</evidence>
<reference evidence="5" key="1">
    <citation type="submission" date="2021-02" db="EMBL/GenBank/DDBJ databases">
        <authorList>
            <person name="Nowell W R."/>
        </authorList>
    </citation>
    <scope>NUCLEOTIDE SEQUENCE</scope>
</reference>
<dbReference type="EMBL" id="CAJNOI010000113">
    <property type="protein sequence ID" value="CAF1080235.1"/>
    <property type="molecule type" value="Genomic_DNA"/>
</dbReference>
<evidence type="ECO:0000313" key="8">
    <source>
        <dbReference type="Proteomes" id="UP000663877"/>
    </source>
</evidence>
<name>A0A814MJL1_9BILA</name>